<dbReference type="InterPro" id="IPR018697">
    <property type="entry name" value="DUF2199"/>
</dbReference>
<dbReference type="Pfam" id="PF09965">
    <property type="entry name" value="DUF2199"/>
    <property type="match status" value="1"/>
</dbReference>
<protein>
    <submittedName>
        <fullName evidence="1">DUF2199 domain-containing protein</fullName>
    </submittedName>
</protein>
<dbReference type="EMBL" id="CP113836">
    <property type="protein sequence ID" value="WAL65906.1"/>
    <property type="molecule type" value="Genomic_DNA"/>
</dbReference>
<sequence>MYGIAADTCPSCGQPLESHDRHVRFTLPDPVLNLTGWENEPGTWMSHGTARDSVMMQVPDIGAFVRALLPIHLAGGHTLTYGVWLAVDPSDLPHIFGMWWEPTYQDLRISGWLANPVPPWGMLAAPVDAIVRNPDHTPYCDHSDDPTLKQVLREEWPHDVAFRAQHQAAKLDAGQ</sequence>
<keyword evidence="2" id="KW-1185">Reference proteome</keyword>
<evidence type="ECO:0000313" key="2">
    <source>
        <dbReference type="Proteomes" id="UP001163203"/>
    </source>
</evidence>
<organism evidence="1 2">
    <name type="scientific">Amycolatopsis cynarae</name>
    <dbReference type="NCBI Taxonomy" id="2995223"/>
    <lineage>
        <taxon>Bacteria</taxon>
        <taxon>Bacillati</taxon>
        <taxon>Actinomycetota</taxon>
        <taxon>Actinomycetes</taxon>
        <taxon>Pseudonocardiales</taxon>
        <taxon>Pseudonocardiaceae</taxon>
        <taxon>Amycolatopsis</taxon>
    </lineage>
</organism>
<dbReference type="RefSeq" id="WP_268756052.1">
    <property type="nucleotide sequence ID" value="NZ_CP113836.1"/>
</dbReference>
<dbReference type="Proteomes" id="UP001163203">
    <property type="component" value="Chromosome"/>
</dbReference>
<evidence type="ECO:0000313" key="1">
    <source>
        <dbReference type="EMBL" id="WAL65906.1"/>
    </source>
</evidence>
<proteinExistence type="predicted"/>
<name>A0ABY7B0T2_9PSEU</name>
<reference evidence="1" key="1">
    <citation type="submission" date="2022-11" db="EMBL/GenBank/DDBJ databases">
        <authorList>
            <person name="Mo P."/>
        </authorList>
    </citation>
    <scope>NUCLEOTIDE SEQUENCE</scope>
    <source>
        <strain evidence="1">HUAS 11-8</strain>
    </source>
</reference>
<accession>A0ABY7B0T2</accession>
<gene>
    <name evidence="1" type="ORF">ORV05_34470</name>
</gene>